<proteinExistence type="predicted"/>
<gene>
    <name evidence="1" type="ORF">EYF80_041199</name>
</gene>
<dbReference type="Proteomes" id="UP000314294">
    <property type="component" value="Unassembled WGS sequence"/>
</dbReference>
<keyword evidence="2" id="KW-1185">Reference proteome</keyword>
<name>A0A4Z2G7Q4_9TELE</name>
<accession>A0A4Z2G7Q4</accession>
<dbReference type="EMBL" id="SRLO01000689">
    <property type="protein sequence ID" value="TNN48612.1"/>
    <property type="molecule type" value="Genomic_DNA"/>
</dbReference>
<evidence type="ECO:0000313" key="2">
    <source>
        <dbReference type="Proteomes" id="UP000314294"/>
    </source>
</evidence>
<organism evidence="1 2">
    <name type="scientific">Liparis tanakae</name>
    <name type="common">Tanaka's snailfish</name>
    <dbReference type="NCBI Taxonomy" id="230148"/>
    <lineage>
        <taxon>Eukaryota</taxon>
        <taxon>Metazoa</taxon>
        <taxon>Chordata</taxon>
        <taxon>Craniata</taxon>
        <taxon>Vertebrata</taxon>
        <taxon>Euteleostomi</taxon>
        <taxon>Actinopterygii</taxon>
        <taxon>Neopterygii</taxon>
        <taxon>Teleostei</taxon>
        <taxon>Neoteleostei</taxon>
        <taxon>Acanthomorphata</taxon>
        <taxon>Eupercaria</taxon>
        <taxon>Perciformes</taxon>
        <taxon>Cottioidei</taxon>
        <taxon>Cottales</taxon>
        <taxon>Liparidae</taxon>
        <taxon>Liparis</taxon>
    </lineage>
</organism>
<protein>
    <submittedName>
        <fullName evidence="1">Uncharacterized protein</fullName>
    </submittedName>
</protein>
<evidence type="ECO:0000313" key="1">
    <source>
        <dbReference type="EMBL" id="TNN48612.1"/>
    </source>
</evidence>
<sequence length="110" mass="12408">MRLTSYLVNLLLQDLFGDLQVLQADPQLFVLLLQATPLLFHVVQLAVETDGHVLRHLGGQRRREGWNLAPWVLPIIERQPTDAGSRCYPRATADTVYDLAVGQQKCSMLN</sequence>
<reference evidence="1 2" key="1">
    <citation type="submission" date="2019-03" db="EMBL/GenBank/DDBJ databases">
        <title>First draft genome of Liparis tanakae, snailfish: a comprehensive survey of snailfish specific genes.</title>
        <authorList>
            <person name="Kim W."/>
            <person name="Song I."/>
            <person name="Jeong J.-H."/>
            <person name="Kim D."/>
            <person name="Kim S."/>
            <person name="Ryu S."/>
            <person name="Song J.Y."/>
            <person name="Lee S.K."/>
        </authorList>
    </citation>
    <scope>NUCLEOTIDE SEQUENCE [LARGE SCALE GENOMIC DNA]</scope>
    <source>
        <tissue evidence="1">Muscle</tissue>
    </source>
</reference>
<comment type="caution">
    <text evidence="1">The sequence shown here is derived from an EMBL/GenBank/DDBJ whole genome shotgun (WGS) entry which is preliminary data.</text>
</comment>
<dbReference type="AlphaFoldDB" id="A0A4Z2G7Q4"/>